<organism evidence="1 2">
    <name type="scientific">[Mycobacterium] zoologicum</name>
    <dbReference type="NCBI Taxonomy" id="2872311"/>
    <lineage>
        <taxon>Bacteria</taxon>
        <taxon>Bacillati</taxon>
        <taxon>Actinomycetota</taxon>
        <taxon>Actinomycetes</taxon>
        <taxon>Mycobacteriales</taxon>
        <taxon>Mycobacteriaceae</taxon>
        <taxon>Mycolicibacter</taxon>
    </lineage>
</organism>
<dbReference type="RefSeq" id="WP_224863444.1">
    <property type="nucleotide sequence ID" value="NZ_JAYJJT010000006.1"/>
</dbReference>
<sequence length="144" mass="16401">MTTALDYELEIVDPPGFAQLVERLKLGHDRRIAVINAPLHSALRQLPVSRENPYGSDVVIAFAMRRVDLAWLKPAYRAAYARRTSWLVYPEPTRPGTDLRWDWFLAALRQYGVHVIEQISIDRNWSAVQLMSKQAGDQDATLVG</sequence>
<protein>
    <recommendedName>
        <fullName evidence="3">DUF3052 domain-containing protein</fullName>
    </recommendedName>
</protein>
<evidence type="ECO:0008006" key="3">
    <source>
        <dbReference type="Google" id="ProtNLM"/>
    </source>
</evidence>
<accession>A0ABU5YHB8</accession>
<comment type="caution">
    <text evidence="1">The sequence shown here is derived from an EMBL/GenBank/DDBJ whole genome shotgun (WGS) entry which is preliminary data.</text>
</comment>
<dbReference type="Proteomes" id="UP001299046">
    <property type="component" value="Unassembled WGS sequence"/>
</dbReference>
<keyword evidence="2" id="KW-1185">Reference proteome</keyword>
<gene>
    <name evidence="1" type="ORF">KV112_06845</name>
</gene>
<evidence type="ECO:0000313" key="1">
    <source>
        <dbReference type="EMBL" id="MEB3049459.1"/>
    </source>
</evidence>
<reference evidence="1 2" key="1">
    <citation type="submission" date="2023-12" db="EMBL/GenBank/DDBJ databases">
        <title>Description of new species of Mycobacterium terrae complex isolated from sewage at the Sao Paulo Zoological Park Foundation in Brazil.</title>
        <authorList>
            <person name="Romagnoli C.L."/>
            <person name="Conceicao E.C."/>
            <person name="Machado E."/>
            <person name="Barreto L.B.P.F."/>
            <person name="Sharma A."/>
            <person name="Silva N.M."/>
            <person name="Marques L.E."/>
            <person name="Juliana M.A."/>
            <person name="Lourenco M.C.S."/>
            <person name="Digiampietri L.A."/>
            <person name="Suffys P.N."/>
            <person name="Viana-Niero C."/>
        </authorList>
    </citation>
    <scope>NUCLEOTIDE SEQUENCE [LARGE SCALE GENOMIC DNA]</scope>
    <source>
        <strain evidence="1 2">MYC123</strain>
    </source>
</reference>
<proteinExistence type="predicted"/>
<dbReference type="EMBL" id="JAYJJT010000006">
    <property type="protein sequence ID" value="MEB3049459.1"/>
    <property type="molecule type" value="Genomic_DNA"/>
</dbReference>
<evidence type="ECO:0000313" key="2">
    <source>
        <dbReference type="Proteomes" id="UP001299046"/>
    </source>
</evidence>
<name>A0ABU5YHB8_9MYCO</name>